<protein>
    <submittedName>
        <fullName evidence="2">Uncharacterized protein</fullName>
    </submittedName>
</protein>
<organism evidence="2 3">
    <name type="scientific">Planoprotostelium fungivorum</name>
    <dbReference type="NCBI Taxonomy" id="1890364"/>
    <lineage>
        <taxon>Eukaryota</taxon>
        <taxon>Amoebozoa</taxon>
        <taxon>Evosea</taxon>
        <taxon>Variosea</taxon>
        <taxon>Cavosteliida</taxon>
        <taxon>Cavosteliaceae</taxon>
        <taxon>Planoprotostelium</taxon>
    </lineage>
</organism>
<feature type="chain" id="PRO_5015190782" evidence="1">
    <location>
        <begin position="18"/>
        <end position="607"/>
    </location>
</feature>
<gene>
    <name evidence="2" type="ORF">PROFUN_03593</name>
</gene>
<dbReference type="AlphaFoldDB" id="A0A2P6MSI6"/>
<dbReference type="Proteomes" id="UP000241769">
    <property type="component" value="Unassembled WGS sequence"/>
</dbReference>
<proteinExistence type="predicted"/>
<evidence type="ECO:0000313" key="3">
    <source>
        <dbReference type="Proteomes" id="UP000241769"/>
    </source>
</evidence>
<keyword evidence="3" id="KW-1185">Reference proteome</keyword>
<evidence type="ECO:0000313" key="2">
    <source>
        <dbReference type="EMBL" id="PRP74671.1"/>
    </source>
</evidence>
<dbReference type="EMBL" id="MDYQ01000448">
    <property type="protein sequence ID" value="PRP74671.1"/>
    <property type="molecule type" value="Genomic_DNA"/>
</dbReference>
<accession>A0A2P6MSI6</accession>
<dbReference type="InParanoid" id="A0A2P6MSI6"/>
<reference evidence="2 3" key="1">
    <citation type="journal article" date="2018" name="Genome Biol. Evol.">
        <title>Multiple Roots of Fruiting Body Formation in Amoebozoa.</title>
        <authorList>
            <person name="Hillmann F."/>
            <person name="Forbes G."/>
            <person name="Novohradska S."/>
            <person name="Ferling I."/>
            <person name="Riege K."/>
            <person name="Groth M."/>
            <person name="Westermann M."/>
            <person name="Marz M."/>
            <person name="Spaller T."/>
            <person name="Winckler T."/>
            <person name="Schaap P."/>
            <person name="Glockner G."/>
        </authorList>
    </citation>
    <scope>NUCLEOTIDE SEQUENCE [LARGE SCALE GENOMIC DNA]</scope>
    <source>
        <strain evidence="2 3">Jena</strain>
    </source>
</reference>
<sequence>MRFSLFLLLSILGLVSAQVYIYNITSVPPSGFFTPLLSPSTASIFVVGRYGPDHTTRVSAVCDGRFLDHNEVISTSQSMQLVCSTFQAVLFAVGTSSVSTPLGVVLNVTQYAGPMTIMPDQTYVPSNPVIYVYNSSTPFYTYRDYPIRDFWGFSWRHVARAGESVQLTTYSYPYYATSLPESYVISYTGDSITAQYQDRVCSKVDALLLSSRSNDSSPHYISAQSCGYEQAYSYDKDMMLDLIPAGTPPTVSIKTSGDYTLQCQSYGNVNAMYALVNFRGVDMFYTNIHVFPPTRFMGTMDSSVISTVFYCGGNSTRNVSVTVVPATNILVDHSYDAKSDGPTYDNYTISPGFIRMQHEGLNIYGPFIIESCPITTTTLLSTRTQESFAACSDVTGNKTQLIDSYFTILFIKPPAGYCLVGSGYPDSPYMNAASPSTNATVFTDTYTVTCDVDHLAVQSATRNQFTLKFVLVSVQQGGVYGKQQEFDALLILEYPAVSSLSVASLVGLPSSNFQFNPPQITEYSDPAQYNRAVGPNSPKTSNILVVAGNGPFVYYLSSDNSGTQWTTQVTVSTSQDITVSRTTTYSGASQNKATLIVLAFFVLIALF</sequence>
<keyword evidence="1" id="KW-0732">Signal</keyword>
<comment type="caution">
    <text evidence="2">The sequence shown here is derived from an EMBL/GenBank/DDBJ whole genome shotgun (WGS) entry which is preliminary data.</text>
</comment>
<feature type="signal peptide" evidence="1">
    <location>
        <begin position="1"/>
        <end position="17"/>
    </location>
</feature>
<name>A0A2P6MSI6_9EUKA</name>
<evidence type="ECO:0000256" key="1">
    <source>
        <dbReference type="SAM" id="SignalP"/>
    </source>
</evidence>